<keyword evidence="2 4" id="KW-0863">Zinc-finger</keyword>
<organism evidence="6 7">
    <name type="scientific">Rhododendron griersonianum</name>
    <dbReference type="NCBI Taxonomy" id="479676"/>
    <lineage>
        <taxon>Eukaryota</taxon>
        <taxon>Viridiplantae</taxon>
        <taxon>Streptophyta</taxon>
        <taxon>Embryophyta</taxon>
        <taxon>Tracheophyta</taxon>
        <taxon>Spermatophyta</taxon>
        <taxon>Magnoliopsida</taxon>
        <taxon>eudicotyledons</taxon>
        <taxon>Gunneridae</taxon>
        <taxon>Pentapetalae</taxon>
        <taxon>asterids</taxon>
        <taxon>Ericales</taxon>
        <taxon>Ericaceae</taxon>
        <taxon>Ericoideae</taxon>
        <taxon>Rhodoreae</taxon>
        <taxon>Rhododendron</taxon>
    </lineage>
</organism>
<evidence type="ECO:0000256" key="2">
    <source>
        <dbReference type="ARBA" id="ARBA00022771"/>
    </source>
</evidence>
<dbReference type="SUPFAM" id="SSF57850">
    <property type="entry name" value="RING/U-box"/>
    <property type="match status" value="1"/>
</dbReference>
<dbReference type="GO" id="GO:0008270">
    <property type="term" value="F:zinc ion binding"/>
    <property type="evidence" value="ECO:0007669"/>
    <property type="project" value="UniProtKB-KW"/>
</dbReference>
<dbReference type="PANTHER" id="PTHR47692:SF2">
    <property type="entry name" value="ZINC FINGER RING-TYPE DOMAIN CONTAINING PROTEIN"/>
    <property type="match status" value="1"/>
</dbReference>
<evidence type="ECO:0000256" key="3">
    <source>
        <dbReference type="ARBA" id="ARBA00022833"/>
    </source>
</evidence>
<gene>
    <name evidence="6" type="ORF">RHGRI_034350</name>
</gene>
<dbReference type="AlphaFoldDB" id="A0AAV6I338"/>
<comment type="caution">
    <text evidence="6">The sequence shown here is derived from an EMBL/GenBank/DDBJ whole genome shotgun (WGS) entry which is preliminary data.</text>
</comment>
<name>A0AAV6I338_9ERIC</name>
<evidence type="ECO:0000259" key="5">
    <source>
        <dbReference type="PROSITE" id="PS50089"/>
    </source>
</evidence>
<dbReference type="Gene3D" id="3.30.40.10">
    <property type="entry name" value="Zinc/RING finger domain, C3HC4 (zinc finger)"/>
    <property type="match status" value="1"/>
</dbReference>
<dbReference type="Proteomes" id="UP000823749">
    <property type="component" value="Chromosome 12"/>
</dbReference>
<dbReference type="InterPro" id="IPR001841">
    <property type="entry name" value="Znf_RING"/>
</dbReference>
<keyword evidence="3" id="KW-0862">Zinc</keyword>
<evidence type="ECO:0000256" key="4">
    <source>
        <dbReference type="PROSITE-ProRule" id="PRU00175"/>
    </source>
</evidence>
<proteinExistence type="predicted"/>
<protein>
    <recommendedName>
        <fullName evidence="5">RING-type domain-containing protein</fullName>
    </recommendedName>
</protein>
<feature type="domain" description="RING-type" evidence="5">
    <location>
        <begin position="14"/>
        <end position="64"/>
    </location>
</feature>
<dbReference type="InterPro" id="IPR018957">
    <property type="entry name" value="Znf_C3HC4_RING-type"/>
</dbReference>
<dbReference type="EMBL" id="JACTNZ010000012">
    <property type="protein sequence ID" value="KAG5522125.1"/>
    <property type="molecule type" value="Genomic_DNA"/>
</dbReference>
<keyword evidence="1" id="KW-0479">Metal-binding</keyword>
<dbReference type="PROSITE" id="PS50089">
    <property type="entry name" value="ZF_RING_2"/>
    <property type="match status" value="1"/>
</dbReference>
<evidence type="ECO:0000256" key="1">
    <source>
        <dbReference type="ARBA" id="ARBA00022723"/>
    </source>
</evidence>
<dbReference type="PANTHER" id="PTHR47692">
    <property type="entry name" value="RING/U-BOX SUPERFAMILY PROTEIN"/>
    <property type="match status" value="1"/>
</dbReference>
<keyword evidence="7" id="KW-1185">Reference proteome</keyword>
<accession>A0AAV6I338</accession>
<reference evidence="6" key="1">
    <citation type="submission" date="2020-08" db="EMBL/GenBank/DDBJ databases">
        <title>Plant Genome Project.</title>
        <authorList>
            <person name="Zhang R.-G."/>
        </authorList>
    </citation>
    <scope>NUCLEOTIDE SEQUENCE</scope>
    <source>
        <strain evidence="6">WSP0</strain>
        <tissue evidence="6">Leaf</tissue>
    </source>
</reference>
<dbReference type="InterPro" id="IPR013083">
    <property type="entry name" value="Znf_RING/FYVE/PHD"/>
</dbReference>
<evidence type="ECO:0000313" key="7">
    <source>
        <dbReference type="Proteomes" id="UP000823749"/>
    </source>
</evidence>
<dbReference type="Pfam" id="PF00097">
    <property type="entry name" value="zf-C3HC4"/>
    <property type="match status" value="1"/>
</dbReference>
<evidence type="ECO:0000313" key="6">
    <source>
        <dbReference type="EMBL" id="KAG5522125.1"/>
    </source>
</evidence>
<sequence>MAQDKGSGSASSPCPICLGPFLQESYLDHCFDNFCYNCIVRWAEVAASKNSRQPSSSLKCPLCRTEIFSIIYGYDGNSFHRHYINQDFGIGSSAFFSEAHKYRIQGYYTELDGLMDTFKVPQYRKSRKYFQPKQWLEGWLRREIQALLQEEDVEIIVHHILGVVDSLRRNEHQNSPSILERHRRNLQGLVYKLMQHLGWKPPGITTEGIDGESTGNAPLVPFAYIFDDDSDGND</sequence>